<dbReference type="InterPro" id="IPR022137">
    <property type="entry name" value="Znf_prot_DUF3669"/>
</dbReference>
<evidence type="ECO:0000313" key="3">
    <source>
        <dbReference type="Proteomes" id="UP000800036"/>
    </source>
</evidence>
<gene>
    <name evidence="2" type="ORF">BU23DRAFT_550300</name>
</gene>
<evidence type="ECO:0000313" key="2">
    <source>
        <dbReference type="EMBL" id="KAF1978246.1"/>
    </source>
</evidence>
<name>A0A6A5VTP5_9PLEO</name>
<evidence type="ECO:0000259" key="1">
    <source>
        <dbReference type="Pfam" id="PF12417"/>
    </source>
</evidence>
<keyword evidence="3" id="KW-1185">Reference proteome</keyword>
<reference evidence="2" key="1">
    <citation type="journal article" date="2020" name="Stud. Mycol.">
        <title>101 Dothideomycetes genomes: a test case for predicting lifestyles and emergence of pathogens.</title>
        <authorList>
            <person name="Haridas S."/>
            <person name="Albert R."/>
            <person name="Binder M."/>
            <person name="Bloem J."/>
            <person name="Labutti K."/>
            <person name="Salamov A."/>
            <person name="Andreopoulos B."/>
            <person name="Baker S."/>
            <person name="Barry K."/>
            <person name="Bills G."/>
            <person name="Bluhm B."/>
            <person name="Cannon C."/>
            <person name="Castanera R."/>
            <person name="Culley D."/>
            <person name="Daum C."/>
            <person name="Ezra D."/>
            <person name="Gonzalez J."/>
            <person name="Henrissat B."/>
            <person name="Kuo A."/>
            <person name="Liang C."/>
            <person name="Lipzen A."/>
            <person name="Lutzoni F."/>
            <person name="Magnuson J."/>
            <person name="Mondo S."/>
            <person name="Nolan M."/>
            <person name="Ohm R."/>
            <person name="Pangilinan J."/>
            <person name="Park H.-J."/>
            <person name="Ramirez L."/>
            <person name="Alfaro M."/>
            <person name="Sun H."/>
            <person name="Tritt A."/>
            <person name="Yoshinaga Y."/>
            <person name="Zwiers L.-H."/>
            <person name="Turgeon B."/>
            <person name="Goodwin S."/>
            <person name="Spatafora J."/>
            <person name="Crous P."/>
            <person name="Grigoriev I."/>
        </authorList>
    </citation>
    <scope>NUCLEOTIDE SEQUENCE</scope>
    <source>
        <strain evidence="2">CBS 107.79</strain>
    </source>
</reference>
<dbReference type="OrthoDB" id="2993351at2759"/>
<dbReference type="Pfam" id="PF12417">
    <property type="entry name" value="DUF3669"/>
    <property type="match status" value="1"/>
</dbReference>
<dbReference type="PANTHER" id="PTHR40780:SF3">
    <property type="entry name" value="DUF3669 DOMAIN-CONTAINING PROTEIN"/>
    <property type="match status" value="1"/>
</dbReference>
<sequence>MNTRLYRCIGKGFCGSVWALEDASTAIKREDGGPGRSVTNDYNMHILVLQSASRHLSPSSPVRIQQCYALVQPADVWWQDRLQQFPAGYSACRAIVLERILKIIRCIGDKIVDLFCADDPELCQSVKSNPDDDACLIRPYLGRRRRYNQDGGESRFRRFSLRNVPLHIDQMEMLGMDAAAYAEAITEALAMMHWGAHIDAGDVEFVLAPSRAESSTSSVFRSAYLGTHSLWILDFDCCQRFEMDEAGVEKACEAFFKNDPFYPRPGSEEAADEERWKVFKRRFLVASRRILGGSGGDAALPERLIEMIENEGNARRRRKEELVRSY</sequence>
<feature type="domain" description="DUF3669" evidence="1">
    <location>
        <begin position="230"/>
        <end position="292"/>
    </location>
</feature>
<accession>A0A6A5VTP5</accession>
<dbReference type="EMBL" id="ML976661">
    <property type="protein sequence ID" value="KAF1978246.1"/>
    <property type="molecule type" value="Genomic_DNA"/>
</dbReference>
<dbReference type="Proteomes" id="UP000800036">
    <property type="component" value="Unassembled WGS sequence"/>
</dbReference>
<proteinExistence type="predicted"/>
<dbReference type="PANTHER" id="PTHR40780">
    <property type="entry name" value="DUF3669 DOMAIN-CONTAINING PROTEIN"/>
    <property type="match status" value="1"/>
</dbReference>
<organism evidence="2 3">
    <name type="scientific">Bimuria novae-zelandiae CBS 107.79</name>
    <dbReference type="NCBI Taxonomy" id="1447943"/>
    <lineage>
        <taxon>Eukaryota</taxon>
        <taxon>Fungi</taxon>
        <taxon>Dikarya</taxon>
        <taxon>Ascomycota</taxon>
        <taxon>Pezizomycotina</taxon>
        <taxon>Dothideomycetes</taxon>
        <taxon>Pleosporomycetidae</taxon>
        <taxon>Pleosporales</taxon>
        <taxon>Massarineae</taxon>
        <taxon>Didymosphaeriaceae</taxon>
        <taxon>Bimuria</taxon>
    </lineage>
</organism>
<dbReference type="AlphaFoldDB" id="A0A6A5VTP5"/>
<protein>
    <recommendedName>
        <fullName evidence="1">DUF3669 domain-containing protein</fullName>
    </recommendedName>
</protein>